<evidence type="ECO:0000313" key="2">
    <source>
        <dbReference type="EMBL" id="KAF9729023.1"/>
    </source>
</evidence>
<sequence>MPPRTLHDEREELRRTLLSMAHLGGVGHVSDDIADQVIRTLGGDREDLRGPIHVTILRPPHAAAAAPYAADPNRGEASVGESFYILRGELQALGDGFDDHGRRFMELPSRTTVRDGRRGRSNNRTINTPTGMSQDDNSYDLMVQGSAARSIHYGRGFRNRWPAARVRYRSDRDIPLSRDDTCRCILFRTEFARHIAPSLEWYDFMQTRIRDERRRTRRQALGETGLFSTIPDRILVELRQARALAGIDVSVFDVEITRRILADPSGWGAVGSALRNRGWVDEVLDDGDNYVFH</sequence>
<evidence type="ECO:0000256" key="1">
    <source>
        <dbReference type="SAM" id="MobiDB-lite"/>
    </source>
</evidence>
<gene>
    <name evidence="2" type="ORF">PMIN01_12713</name>
</gene>
<accession>A0A9P6KJ55</accession>
<dbReference type="Proteomes" id="UP000756921">
    <property type="component" value="Unassembled WGS sequence"/>
</dbReference>
<reference evidence="2" key="1">
    <citation type="journal article" date="2020" name="Mol. Plant Microbe Interact.">
        <title>Genome Sequence of the Biocontrol Agent Coniothyrium minitans strain Conio (IMI 134523).</title>
        <authorList>
            <person name="Patel D."/>
            <person name="Shittu T.A."/>
            <person name="Baroncelli R."/>
            <person name="Muthumeenakshi S."/>
            <person name="Osborne T.H."/>
            <person name="Janganan T.K."/>
            <person name="Sreenivasaprasad S."/>
        </authorList>
    </citation>
    <scope>NUCLEOTIDE SEQUENCE</scope>
    <source>
        <strain evidence="2">Conio</strain>
    </source>
</reference>
<evidence type="ECO:0000313" key="3">
    <source>
        <dbReference type="Proteomes" id="UP000756921"/>
    </source>
</evidence>
<protein>
    <submittedName>
        <fullName evidence="2">Uncharacterized protein</fullName>
    </submittedName>
</protein>
<name>A0A9P6KJ55_9PLEO</name>
<dbReference type="EMBL" id="WJXW01000017">
    <property type="protein sequence ID" value="KAF9729023.1"/>
    <property type="molecule type" value="Genomic_DNA"/>
</dbReference>
<comment type="caution">
    <text evidence="2">The sequence shown here is derived from an EMBL/GenBank/DDBJ whole genome shotgun (WGS) entry which is preliminary data.</text>
</comment>
<organism evidence="2 3">
    <name type="scientific">Paraphaeosphaeria minitans</name>
    <dbReference type="NCBI Taxonomy" id="565426"/>
    <lineage>
        <taxon>Eukaryota</taxon>
        <taxon>Fungi</taxon>
        <taxon>Dikarya</taxon>
        <taxon>Ascomycota</taxon>
        <taxon>Pezizomycotina</taxon>
        <taxon>Dothideomycetes</taxon>
        <taxon>Pleosporomycetidae</taxon>
        <taxon>Pleosporales</taxon>
        <taxon>Massarineae</taxon>
        <taxon>Didymosphaeriaceae</taxon>
        <taxon>Paraphaeosphaeria</taxon>
    </lineage>
</organism>
<feature type="region of interest" description="Disordered" evidence="1">
    <location>
        <begin position="112"/>
        <end position="137"/>
    </location>
</feature>
<dbReference type="OrthoDB" id="3792261at2759"/>
<feature type="compositionally biased region" description="Polar residues" evidence="1">
    <location>
        <begin position="122"/>
        <end position="136"/>
    </location>
</feature>
<dbReference type="AlphaFoldDB" id="A0A9P6KJ55"/>
<keyword evidence="3" id="KW-1185">Reference proteome</keyword>
<proteinExistence type="predicted"/>